<keyword evidence="2" id="KW-1185">Reference proteome</keyword>
<dbReference type="Proteomes" id="UP000199559">
    <property type="component" value="Unassembled WGS sequence"/>
</dbReference>
<reference evidence="2" key="1">
    <citation type="submission" date="2016-10" db="EMBL/GenBank/DDBJ databases">
        <authorList>
            <person name="Varghese N."/>
            <person name="Submissions S."/>
        </authorList>
    </citation>
    <scope>NUCLEOTIDE SEQUENCE [LARGE SCALE GENOMIC DNA]</scope>
    <source>
        <strain evidence="2">DSM 28881</strain>
    </source>
</reference>
<gene>
    <name evidence="1" type="ORF">SAMN05443431_1175</name>
</gene>
<proteinExistence type="predicted"/>
<dbReference type="PROSITE" id="PS51257">
    <property type="entry name" value="PROKAR_LIPOPROTEIN"/>
    <property type="match status" value="1"/>
</dbReference>
<protein>
    <submittedName>
        <fullName evidence="1">Uncharacterized protein</fullName>
    </submittedName>
</protein>
<sequence>MRRHLLTSILMLILIVSCKQKETQKAESIEVKPTTELKAEPKKKIEEIVIPEQYLENDSLLTELESDLEKIVLNPKFELKAEPKTNTHDESVTDTIKTLTFDKTKIYSYRATNWESIYSAKIENSDFKFLDSIFIGTKKEKLENRIKMELKTDLLKIGNLEQTSVFIFKFENEKLKVIEYQGYVD</sequence>
<evidence type="ECO:0000313" key="2">
    <source>
        <dbReference type="Proteomes" id="UP000199559"/>
    </source>
</evidence>
<organism evidence="1 2">
    <name type="scientific">Olleya namhaensis</name>
    <dbReference type="NCBI Taxonomy" id="1144750"/>
    <lineage>
        <taxon>Bacteria</taxon>
        <taxon>Pseudomonadati</taxon>
        <taxon>Bacteroidota</taxon>
        <taxon>Flavobacteriia</taxon>
        <taxon>Flavobacteriales</taxon>
        <taxon>Flavobacteriaceae</taxon>
    </lineage>
</organism>
<accession>A0A1I3TCA5</accession>
<dbReference type="EMBL" id="FORM01000017">
    <property type="protein sequence ID" value="SFJ67361.1"/>
    <property type="molecule type" value="Genomic_DNA"/>
</dbReference>
<dbReference type="RefSeq" id="WP_143067846.1">
    <property type="nucleotide sequence ID" value="NZ_FORM01000017.1"/>
</dbReference>
<dbReference type="STRING" id="1144750.SAMN05443431_1175"/>
<dbReference type="AlphaFoldDB" id="A0A1I3TCA5"/>
<evidence type="ECO:0000313" key="1">
    <source>
        <dbReference type="EMBL" id="SFJ67361.1"/>
    </source>
</evidence>
<name>A0A1I3TCA5_9FLAO</name>